<proteinExistence type="predicted"/>
<keyword evidence="2" id="KW-1185">Reference proteome</keyword>
<dbReference type="Proteomes" id="UP001169458">
    <property type="component" value="Unassembled WGS sequence"/>
</dbReference>
<sequence length="589" mass="65680">MKPKYIIPVLCACICALQPEDSHAQAVKLRKDSTERYFNALDYTLQKRYIPQGKKVGNDMPGKNFSLSAGAGIQKLRGAGAGLPLYYNGSISLSKDFTPFNTYRVTLLGGFNDEFKQGGIEIDHLFNLSDYIGGYRSGAHMNLYTVLGIGGYASKRDGKDAKISGSLHAGLQATYHLSKNWDWFVEPKMYLYTDGIDGYTCNKRYDLAYGVVTGITYRFTDLPVKPKSEDAGDNLFIEAGIGTQADFVKNVRENLPGLQMLGPAASLSLGKWFMPLGIRGTIFGGFHYTFNPEQNKSEEVYAGGRIEAMVNLNTLFKPTLTDPKLEVNLSAGYELGALGHRSAMYSKKIRMFHSPTAAAQLVYFVNEQIGVFGEARYSRSQYTQPYKSGITQDRHMQNLGVMFGVQYRRRKADFDSRRGVFKPYNFVYASVGGNFPMRTTNIKGQSFFSLVGQQATIGYGRKYTPISGVRAYMEVGRYPYIGGGTYPFSIAADYMLDVTNLIGNYNENRIFTLNAFAGIVYTHHELLKNNYFGFEAGLQESFRISDEWSIFLEECARGYKGKITPSARVYTSKKLSGVLSGSVGVSYRF</sequence>
<reference evidence="1 2" key="1">
    <citation type="submission" date="2023-06" db="EMBL/GenBank/DDBJ databases">
        <authorList>
            <person name="Zeman M."/>
            <person name="Kubasova T."/>
            <person name="Jahodarova E."/>
            <person name="Nykrynova M."/>
            <person name="Rychlik I."/>
        </authorList>
    </citation>
    <scope>NUCLEOTIDE SEQUENCE [LARGE SCALE GENOMIC DNA]</scope>
    <source>
        <strain evidence="1 2">109_WCHN</strain>
    </source>
</reference>
<gene>
    <name evidence="1" type="ORF">QUW60_13135</name>
</gene>
<reference evidence="2" key="2">
    <citation type="submission" date="2023-07" db="EMBL/GenBank/DDBJ databases">
        <title>Identification and characterization of horizontal gene transfer across gut microbiota members of farm animals based on homology search.</title>
        <authorList>
            <person name="Schwarzerova J."/>
            <person name="Nykrynova M."/>
            <person name="Jureckova K."/>
            <person name="Cejkova D."/>
            <person name="Rychlik I."/>
        </authorList>
    </citation>
    <scope>NUCLEOTIDE SEQUENCE [LARGE SCALE GENOMIC DNA]</scope>
    <source>
        <strain evidence="2">109_WCHN</strain>
    </source>
</reference>
<organism evidence="1 2">
    <name type="scientific">Bacteroides gallinaceum</name>
    <dbReference type="NCBI Taxonomy" id="1462571"/>
    <lineage>
        <taxon>Bacteria</taxon>
        <taxon>Pseudomonadati</taxon>
        <taxon>Bacteroidota</taxon>
        <taxon>Bacteroidia</taxon>
        <taxon>Bacteroidales</taxon>
        <taxon>Bacteroidaceae</taxon>
        <taxon>Bacteroides</taxon>
    </lineage>
</organism>
<evidence type="ECO:0000313" key="2">
    <source>
        <dbReference type="Proteomes" id="UP001169458"/>
    </source>
</evidence>
<protein>
    <recommendedName>
        <fullName evidence="3">Outer membrane insertion signal domain protein</fullName>
    </recommendedName>
</protein>
<comment type="caution">
    <text evidence="1">The sequence shown here is derived from an EMBL/GenBank/DDBJ whole genome shotgun (WGS) entry which is preliminary data.</text>
</comment>
<dbReference type="EMBL" id="JAUDEN010000030">
    <property type="protein sequence ID" value="MDM8326158.1"/>
    <property type="molecule type" value="Genomic_DNA"/>
</dbReference>
<evidence type="ECO:0008006" key="3">
    <source>
        <dbReference type="Google" id="ProtNLM"/>
    </source>
</evidence>
<name>A0ABT7VKJ8_9BACE</name>
<accession>A0ABT7VKJ8</accession>
<evidence type="ECO:0000313" key="1">
    <source>
        <dbReference type="EMBL" id="MDM8326158.1"/>
    </source>
</evidence>
<dbReference type="RefSeq" id="WP_289561018.1">
    <property type="nucleotide sequence ID" value="NZ_JAUDEN010000030.1"/>
</dbReference>